<proteinExistence type="predicted"/>
<feature type="region of interest" description="Disordered" evidence="1">
    <location>
        <begin position="1"/>
        <end position="48"/>
    </location>
</feature>
<evidence type="ECO:0000256" key="1">
    <source>
        <dbReference type="SAM" id="MobiDB-lite"/>
    </source>
</evidence>
<keyword evidence="3" id="KW-1185">Reference proteome</keyword>
<comment type="caution">
    <text evidence="2">The sequence shown here is derived from an EMBL/GenBank/DDBJ whole genome shotgun (WGS) entry which is preliminary data.</text>
</comment>
<gene>
    <name evidence="2" type="ORF">KOW79_009691</name>
</gene>
<dbReference type="Proteomes" id="UP000824219">
    <property type="component" value="Linkage Group LG11"/>
</dbReference>
<accession>A0A9D3NQ03</accession>
<dbReference type="EMBL" id="JAHKSW010000011">
    <property type="protein sequence ID" value="KAG7326290.1"/>
    <property type="molecule type" value="Genomic_DNA"/>
</dbReference>
<feature type="compositionally biased region" description="Basic and acidic residues" evidence="1">
    <location>
        <begin position="16"/>
        <end position="29"/>
    </location>
</feature>
<sequence length="91" mass="9778">MLTRPAVAPVGQSRRAKGEDRRGGRERARGSGGGAQAGPSAGDFSLSLNETYERRRPLPAVQLSVVLNALPGRHIQKARVDVGPEEFSRFP</sequence>
<evidence type="ECO:0000313" key="3">
    <source>
        <dbReference type="Proteomes" id="UP000824219"/>
    </source>
</evidence>
<reference evidence="2 3" key="1">
    <citation type="submission" date="2021-06" db="EMBL/GenBank/DDBJ databases">
        <title>Chromosome-level genome assembly of the red-tail catfish (Hemibagrus wyckioides).</title>
        <authorList>
            <person name="Shao F."/>
        </authorList>
    </citation>
    <scope>NUCLEOTIDE SEQUENCE [LARGE SCALE GENOMIC DNA]</scope>
    <source>
        <strain evidence="2">EC202008001</strain>
        <tissue evidence="2">Blood</tissue>
    </source>
</reference>
<evidence type="ECO:0000313" key="2">
    <source>
        <dbReference type="EMBL" id="KAG7326290.1"/>
    </source>
</evidence>
<protein>
    <submittedName>
        <fullName evidence="2">Uncharacterized protein</fullName>
    </submittedName>
</protein>
<organism evidence="2 3">
    <name type="scientific">Hemibagrus wyckioides</name>
    <dbReference type="NCBI Taxonomy" id="337641"/>
    <lineage>
        <taxon>Eukaryota</taxon>
        <taxon>Metazoa</taxon>
        <taxon>Chordata</taxon>
        <taxon>Craniata</taxon>
        <taxon>Vertebrata</taxon>
        <taxon>Euteleostomi</taxon>
        <taxon>Actinopterygii</taxon>
        <taxon>Neopterygii</taxon>
        <taxon>Teleostei</taxon>
        <taxon>Ostariophysi</taxon>
        <taxon>Siluriformes</taxon>
        <taxon>Bagridae</taxon>
        <taxon>Hemibagrus</taxon>
    </lineage>
</organism>
<dbReference type="AlphaFoldDB" id="A0A9D3NQ03"/>
<name>A0A9D3NQ03_9TELE</name>